<evidence type="ECO:0000256" key="15">
    <source>
        <dbReference type="ARBA" id="ARBA00023239"/>
    </source>
</evidence>
<evidence type="ECO:0000313" key="21">
    <source>
        <dbReference type="EMBL" id="HIU92893.1"/>
    </source>
</evidence>
<feature type="binding site" evidence="19">
    <location>
        <begin position="43"/>
        <end position="44"/>
    </location>
    <ligand>
        <name>D-ribulose 5-phosphate</name>
        <dbReference type="ChEBI" id="CHEBI:58121"/>
    </ligand>
</feature>
<feature type="binding site" evidence="19">
    <location>
        <position position="290"/>
    </location>
    <ligand>
        <name>GTP</name>
        <dbReference type="ChEBI" id="CHEBI:37565"/>
    </ligand>
</feature>
<comment type="pathway">
    <text evidence="4 19">Cofactor biosynthesis; riboflavin biosynthesis; 5-amino-6-(D-ribitylamino)uracil from GTP: step 1/4.</text>
</comment>
<evidence type="ECO:0000256" key="13">
    <source>
        <dbReference type="ARBA" id="ARBA00023134"/>
    </source>
</evidence>
<feature type="binding site" evidence="19">
    <location>
        <begin position="158"/>
        <end position="162"/>
    </location>
    <ligand>
        <name>D-ribulose 5-phosphate</name>
        <dbReference type="ChEBI" id="CHEBI:58121"/>
    </ligand>
</feature>
<feature type="binding site" evidence="19">
    <location>
        <position position="285"/>
    </location>
    <ligand>
        <name>Zn(2+)</name>
        <dbReference type="ChEBI" id="CHEBI:29105"/>
        <note>catalytic</note>
    </ligand>
</feature>
<feature type="region of interest" description="GTP cyclohydrolase II" evidence="19">
    <location>
        <begin position="220"/>
        <end position="423"/>
    </location>
</feature>
<dbReference type="SUPFAM" id="SSF142695">
    <property type="entry name" value="RibA-like"/>
    <property type="match status" value="1"/>
</dbReference>
<feature type="site" description="Essential for DHBP synthase activity" evidence="19">
    <location>
        <position position="182"/>
    </location>
</feature>
<evidence type="ECO:0000256" key="12">
    <source>
        <dbReference type="ARBA" id="ARBA00022842"/>
    </source>
</evidence>
<evidence type="ECO:0000256" key="5">
    <source>
        <dbReference type="ARBA" id="ARBA00004904"/>
    </source>
</evidence>
<comment type="cofactor">
    <cofactor evidence="2">
        <name>Mn(2+)</name>
        <dbReference type="ChEBI" id="CHEBI:29035"/>
    </cofactor>
</comment>
<dbReference type="HAMAP" id="MF_00179">
    <property type="entry name" value="RibA"/>
    <property type="match status" value="1"/>
</dbReference>
<dbReference type="SUPFAM" id="SSF55821">
    <property type="entry name" value="YrdC/RibB"/>
    <property type="match status" value="1"/>
</dbReference>
<comment type="cofactor">
    <cofactor evidence="19">
        <name>Mg(2+)</name>
        <dbReference type="ChEBI" id="CHEBI:18420"/>
    </cofactor>
    <cofactor evidence="19">
        <name>Mn(2+)</name>
        <dbReference type="ChEBI" id="CHEBI:29035"/>
    </cofactor>
    <text evidence="19">Binds 2 divalent metal cations per subunit. Magnesium or manganese.</text>
</comment>
<evidence type="ECO:0000256" key="8">
    <source>
        <dbReference type="ARBA" id="ARBA00022723"/>
    </source>
</evidence>
<dbReference type="EMBL" id="DVOD01000052">
    <property type="protein sequence ID" value="HIU92893.1"/>
    <property type="molecule type" value="Genomic_DNA"/>
</dbReference>
<dbReference type="FunFam" id="3.40.50.10990:FF:000001">
    <property type="entry name" value="Riboflavin biosynthesis protein RibBA"/>
    <property type="match status" value="1"/>
</dbReference>
<feature type="binding site" evidence="19">
    <location>
        <begin position="313"/>
        <end position="315"/>
    </location>
    <ligand>
        <name>GTP</name>
        <dbReference type="ChEBI" id="CHEBI:37565"/>
    </ligand>
</feature>
<feature type="binding site" evidence="19">
    <location>
        <position position="44"/>
    </location>
    <ligand>
        <name>Mg(2+)</name>
        <dbReference type="ChEBI" id="CHEBI:18420"/>
        <label>2</label>
    </ligand>
</feature>
<comment type="caution">
    <text evidence="21">The sequence shown here is derived from an EMBL/GenBank/DDBJ whole genome shotgun (WGS) entry which is preliminary data.</text>
</comment>
<dbReference type="GO" id="GO:0008686">
    <property type="term" value="F:3,4-dihydroxy-2-butanone-4-phosphate synthase activity"/>
    <property type="evidence" value="ECO:0007669"/>
    <property type="project" value="UniProtKB-UniRule"/>
</dbReference>
<evidence type="ECO:0000256" key="1">
    <source>
        <dbReference type="ARBA" id="ARBA00000141"/>
    </source>
</evidence>
<feature type="region of interest" description="DHBP synthase" evidence="19">
    <location>
        <begin position="1"/>
        <end position="219"/>
    </location>
</feature>
<comment type="function">
    <text evidence="3 19">Catalyzes the conversion of D-ribulose 5-phosphate to formate and 3,4-dihydroxy-2-butanone 4-phosphate.</text>
</comment>
<dbReference type="FunFam" id="3.90.870.10:FF:000001">
    <property type="entry name" value="Riboflavin biosynthesis protein RibBA"/>
    <property type="match status" value="1"/>
</dbReference>
<dbReference type="InterPro" id="IPR000422">
    <property type="entry name" value="DHBP_synthase_RibB"/>
</dbReference>
<feature type="binding site" evidence="19">
    <location>
        <position position="161"/>
    </location>
    <ligand>
        <name>Mg(2+)</name>
        <dbReference type="ChEBI" id="CHEBI:18420"/>
        <label>2</label>
    </ligand>
</feature>
<comment type="similarity">
    <text evidence="19">In the C-terminal section; belongs to the GTP cyclohydrolase II family.</text>
</comment>
<name>A0A9D1N0F5_9CLOT</name>
<keyword evidence="11 19" id="KW-0862">Zinc</keyword>
<feature type="binding site" evidence="19">
    <location>
        <position position="44"/>
    </location>
    <ligand>
        <name>Mg(2+)</name>
        <dbReference type="ChEBI" id="CHEBI:18420"/>
        <label>1</label>
    </ligand>
</feature>
<feature type="binding site" evidence="19">
    <location>
        <begin position="269"/>
        <end position="273"/>
    </location>
    <ligand>
        <name>GTP</name>
        <dbReference type="ChEBI" id="CHEBI:37565"/>
    </ligand>
</feature>
<evidence type="ECO:0000256" key="19">
    <source>
        <dbReference type="HAMAP-Rule" id="MF_01283"/>
    </source>
</evidence>
<evidence type="ECO:0000256" key="3">
    <source>
        <dbReference type="ARBA" id="ARBA00002284"/>
    </source>
</evidence>
<evidence type="ECO:0000256" key="6">
    <source>
        <dbReference type="ARBA" id="ARBA00005520"/>
    </source>
</evidence>
<feature type="binding site" evidence="19">
    <location>
        <position position="182"/>
    </location>
    <ligand>
        <name>D-ribulose 5-phosphate</name>
        <dbReference type="ChEBI" id="CHEBI:58121"/>
    </ligand>
</feature>
<dbReference type="EC" id="4.1.99.12" evidence="19"/>
<organism evidence="21 22">
    <name type="scientific">Candidatus Limenecus avicola</name>
    <dbReference type="NCBI Taxonomy" id="2840847"/>
    <lineage>
        <taxon>Bacteria</taxon>
        <taxon>Bacillati</taxon>
        <taxon>Bacillota</taxon>
        <taxon>Clostridia</taxon>
        <taxon>Eubacteriales</taxon>
        <taxon>Clostridiaceae</taxon>
        <taxon>Clostridiaceae incertae sedis</taxon>
        <taxon>Candidatus Limenecus</taxon>
    </lineage>
</organism>
<dbReference type="GO" id="GO:0030145">
    <property type="term" value="F:manganese ion binding"/>
    <property type="evidence" value="ECO:0007669"/>
    <property type="project" value="UniProtKB-UniRule"/>
</dbReference>
<reference evidence="21" key="1">
    <citation type="submission" date="2020-10" db="EMBL/GenBank/DDBJ databases">
        <authorList>
            <person name="Gilroy R."/>
        </authorList>
    </citation>
    <scope>NUCLEOTIDE SEQUENCE</scope>
    <source>
        <strain evidence="21">CHK154-7741</strain>
    </source>
</reference>
<feature type="domain" description="GTP cyclohydrolase II" evidence="20">
    <location>
        <begin position="226"/>
        <end position="391"/>
    </location>
</feature>
<dbReference type="EC" id="3.5.4.25" evidence="19"/>
<dbReference type="NCBIfam" id="TIGR00505">
    <property type="entry name" value="ribA"/>
    <property type="match status" value="1"/>
</dbReference>
<dbReference type="GO" id="GO:0009231">
    <property type="term" value="P:riboflavin biosynthetic process"/>
    <property type="evidence" value="ECO:0007669"/>
    <property type="project" value="UniProtKB-UniRule"/>
</dbReference>
<sequence length="423" mass="47023">MSLLENIKDLFNKDNTFRFDTVEEAIETIKNGGMVIVADDESRENEGDLICAAEFATPENVNFMITEAKGVLCAPISVSRAKKLGLDFMVKDNTDVKGTAFTQSVDGDPKFGVTTGVSAFDRSVTLKLIADDNTIPSDLRQPGHIFPLIAKEGGVLERVGHTEASVDLCKFAGLKDAAVCCEIVNPDGSMARRDDLRKFADKHNIKFITVAQLIAYRLKNERLMVREAEVTMPTAFGTFKLIGYRHSVTGQEHVALLKDDGTDKIPLVRMHSICLTGDTFHSLRCDCNSQLQNSMQMIEEYGKGAVVYLMNHEGRGIGIVNKIKAYALQDKGEDTIQANLSLGFNSDLRDYGDGAQILLDLGFKRFRLITNNPQKIVGLEGYGLEIAERVQVESECTKFNYKYLCTKANKMHHMLDINKMEQK</sequence>
<keyword evidence="12 19" id="KW-0460">Magnesium</keyword>
<dbReference type="Proteomes" id="UP000886748">
    <property type="component" value="Unassembled WGS sequence"/>
</dbReference>
<dbReference type="GO" id="GO:0000287">
    <property type="term" value="F:magnesium ion binding"/>
    <property type="evidence" value="ECO:0007669"/>
    <property type="project" value="UniProtKB-UniRule"/>
</dbReference>
<dbReference type="Pfam" id="PF00925">
    <property type="entry name" value="GTP_cyclohydro2"/>
    <property type="match status" value="1"/>
</dbReference>
<feature type="binding site" evidence="19">
    <location>
        <position position="274"/>
    </location>
    <ligand>
        <name>Zn(2+)</name>
        <dbReference type="ChEBI" id="CHEBI:29105"/>
        <note>catalytic</note>
    </ligand>
</feature>
<evidence type="ECO:0000259" key="20">
    <source>
        <dbReference type="Pfam" id="PF00925"/>
    </source>
</evidence>
<keyword evidence="8 19" id="KW-0479">Metal-binding</keyword>
<dbReference type="Gene3D" id="3.90.870.10">
    <property type="entry name" value="DHBP synthase"/>
    <property type="match status" value="1"/>
</dbReference>
<dbReference type="NCBIfam" id="TIGR00506">
    <property type="entry name" value="ribB"/>
    <property type="match status" value="1"/>
</dbReference>
<feature type="binding site" evidence="19">
    <location>
        <position position="48"/>
    </location>
    <ligand>
        <name>D-ribulose 5-phosphate</name>
        <dbReference type="ChEBI" id="CHEBI:58121"/>
    </ligand>
</feature>
<keyword evidence="14 19" id="KW-0464">Manganese</keyword>
<dbReference type="AlphaFoldDB" id="A0A9D1N0F5"/>
<comment type="pathway">
    <text evidence="5 19">Cofactor biosynthesis; riboflavin biosynthesis; 2-hydroxy-3-oxobutyl phosphate from D-ribulose 5-phosphate: step 1/1.</text>
</comment>
<evidence type="ECO:0000256" key="9">
    <source>
        <dbReference type="ARBA" id="ARBA00022741"/>
    </source>
</evidence>
<feature type="active site" description="Proton acceptor; for GTP cyclohydrolase activity" evidence="19">
    <location>
        <position position="347"/>
    </location>
</feature>
<dbReference type="CDD" id="cd00641">
    <property type="entry name" value="GTP_cyclohydro2"/>
    <property type="match status" value="1"/>
</dbReference>
<keyword evidence="10 19" id="KW-0378">Hydrolase</keyword>
<dbReference type="InterPro" id="IPR032677">
    <property type="entry name" value="GTP_cyclohydro_II"/>
</dbReference>
<evidence type="ECO:0000256" key="2">
    <source>
        <dbReference type="ARBA" id="ARBA00001936"/>
    </source>
</evidence>
<accession>A0A9D1N0F5</accession>
<dbReference type="InterPro" id="IPR000926">
    <property type="entry name" value="RibA"/>
</dbReference>
<dbReference type="Gene3D" id="3.40.50.10990">
    <property type="entry name" value="GTP cyclohydrolase II"/>
    <property type="match status" value="1"/>
</dbReference>
<comment type="function">
    <text evidence="17 19">Catalyzes the conversion of GTP to 2,5-diamino-6-ribosylamino-4(3H)-pyrimidinone 5'-phosphate (DARP), formate and pyrophosphate.</text>
</comment>
<dbReference type="GO" id="GO:0005525">
    <property type="term" value="F:GTP binding"/>
    <property type="evidence" value="ECO:0007669"/>
    <property type="project" value="UniProtKB-KW"/>
</dbReference>
<keyword evidence="15 19" id="KW-0456">Lyase</keyword>
<comment type="similarity">
    <text evidence="6 19">In the N-terminal section; belongs to the DHBP synthase family.</text>
</comment>
<proteinExistence type="inferred from homology"/>
<feature type="binding site" evidence="19">
    <location>
        <position position="370"/>
    </location>
    <ligand>
        <name>GTP</name>
        <dbReference type="ChEBI" id="CHEBI:37565"/>
    </ligand>
</feature>
<feature type="site" description="Essential for DHBP synthase activity" evidence="19">
    <location>
        <position position="144"/>
    </location>
</feature>
<keyword evidence="9 19" id="KW-0547">Nucleotide-binding</keyword>
<evidence type="ECO:0000256" key="7">
    <source>
        <dbReference type="ARBA" id="ARBA00022619"/>
    </source>
</evidence>
<evidence type="ECO:0000256" key="16">
    <source>
        <dbReference type="ARBA" id="ARBA00023268"/>
    </source>
</evidence>
<feature type="binding site" evidence="19">
    <location>
        <position position="375"/>
    </location>
    <ligand>
        <name>GTP</name>
        <dbReference type="ChEBI" id="CHEBI:37565"/>
    </ligand>
</feature>
<dbReference type="InterPro" id="IPR036144">
    <property type="entry name" value="RibA-like_sf"/>
</dbReference>
<feature type="binding site" evidence="19">
    <location>
        <position position="287"/>
    </location>
    <ligand>
        <name>Zn(2+)</name>
        <dbReference type="ChEBI" id="CHEBI:29105"/>
        <note>catalytic</note>
    </ligand>
</feature>
<comment type="catalytic activity">
    <reaction evidence="18 19">
        <text>GTP + 4 H2O = 2,5-diamino-6-hydroxy-4-(5-phosphoribosylamino)-pyrimidine + formate + 2 phosphate + 3 H(+)</text>
        <dbReference type="Rhea" id="RHEA:23704"/>
        <dbReference type="ChEBI" id="CHEBI:15377"/>
        <dbReference type="ChEBI" id="CHEBI:15378"/>
        <dbReference type="ChEBI" id="CHEBI:15740"/>
        <dbReference type="ChEBI" id="CHEBI:37565"/>
        <dbReference type="ChEBI" id="CHEBI:43474"/>
        <dbReference type="ChEBI" id="CHEBI:58614"/>
        <dbReference type="EC" id="3.5.4.25"/>
    </reaction>
</comment>
<keyword evidence="13 19" id="KW-0342">GTP-binding</keyword>
<comment type="catalytic activity">
    <reaction evidence="1 19">
        <text>D-ribulose 5-phosphate = (2S)-2-hydroxy-3-oxobutyl phosphate + formate + H(+)</text>
        <dbReference type="Rhea" id="RHEA:18457"/>
        <dbReference type="ChEBI" id="CHEBI:15378"/>
        <dbReference type="ChEBI" id="CHEBI:15740"/>
        <dbReference type="ChEBI" id="CHEBI:58121"/>
        <dbReference type="ChEBI" id="CHEBI:58830"/>
        <dbReference type="EC" id="4.1.99.12"/>
    </reaction>
</comment>
<dbReference type="GO" id="GO:0005829">
    <property type="term" value="C:cytosol"/>
    <property type="evidence" value="ECO:0007669"/>
    <property type="project" value="TreeGrafter"/>
</dbReference>
<dbReference type="PANTHER" id="PTHR21327:SF18">
    <property type="entry name" value="3,4-DIHYDROXY-2-BUTANONE 4-PHOSPHATE SYNTHASE"/>
    <property type="match status" value="1"/>
</dbReference>
<evidence type="ECO:0000313" key="22">
    <source>
        <dbReference type="Proteomes" id="UP000886748"/>
    </source>
</evidence>
<protein>
    <recommendedName>
        <fullName evidence="19">Riboflavin biosynthesis protein RibBA</fullName>
    </recommendedName>
    <domain>
        <recommendedName>
            <fullName evidence="19">3,4-dihydroxy-2-butanone 4-phosphate synthase</fullName>
            <shortName evidence="19">DHBP synthase</shortName>
            <ecNumber evidence="19">4.1.99.12</ecNumber>
        </recommendedName>
    </domain>
    <domain>
        <recommendedName>
            <fullName evidence="19">GTP cyclohydrolase-2</fullName>
            <ecNumber evidence="19">3.5.4.25</ecNumber>
        </recommendedName>
        <alternativeName>
            <fullName evidence="19">GTP cyclohydrolase II</fullName>
        </alternativeName>
    </domain>
</protein>
<dbReference type="NCBIfam" id="NF001591">
    <property type="entry name" value="PRK00393.1"/>
    <property type="match status" value="1"/>
</dbReference>
<evidence type="ECO:0000256" key="11">
    <source>
        <dbReference type="ARBA" id="ARBA00022833"/>
    </source>
</evidence>
<dbReference type="HAMAP" id="MF_01283">
    <property type="entry name" value="RibBA"/>
    <property type="match status" value="1"/>
</dbReference>
<comment type="cofactor">
    <cofactor evidence="19">
        <name>Zn(2+)</name>
        <dbReference type="ChEBI" id="CHEBI:29105"/>
    </cofactor>
    <text evidence="19">Binds 1 zinc ion per subunit.</text>
</comment>
<dbReference type="HAMAP" id="MF_00180">
    <property type="entry name" value="RibB"/>
    <property type="match status" value="1"/>
</dbReference>
<dbReference type="GO" id="GO:0008270">
    <property type="term" value="F:zinc ion binding"/>
    <property type="evidence" value="ECO:0007669"/>
    <property type="project" value="UniProtKB-UniRule"/>
</dbReference>
<evidence type="ECO:0000256" key="10">
    <source>
        <dbReference type="ARBA" id="ARBA00022801"/>
    </source>
</evidence>
<gene>
    <name evidence="21" type="primary">ribB</name>
    <name evidence="19" type="synonym">ribBA</name>
    <name evidence="21" type="ORF">IAD26_07160</name>
</gene>
<dbReference type="PIRSF" id="PIRSF001259">
    <property type="entry name" value="RibA"/>
    <property type="match status" value="1"/>
</dbReference>
<evidence type="ECO:0000256" key="14">
    <source>
        <dbReference type="ARBA" id="ARBA00023211"/>
    </source>
</evidence>
<evidence type="ECO:0000256" key="4">
    <source>
        <dbReference type="ARBA" id="ARBA00004853"/>
    </source>
</evidence>
<feature type="binding site" evidence="19">
    <location>
        <position position="335"/>
    </location>
    <ligand>
        <name>GTP</name>
        <dbReference type="ChEBI" id="CHEBI:37565"/>
    </ligand>
</feature>
<keyword evidence="16 19" id="KW-0511">Multifunctional enzyme</keyword>
<evidence type="ECO:0000256" key="17">
    <source>
        <dbReference type="ARBA" id="ARBA00043932"/>
    </source>
</evidence>
<dbReference type="PANTHER" id="PTHR21327">
    <property type="entry name" value="GTP CYCLOHYDROLASE II-RELATED"/>
    <property type="match status" value="1"/>
</dbReference>
<feature type="active site" description="Nucleophile; for GTP cyclohydrolase activity" evidence="19">
    <location>
        <position position="349"/>
    </location>
</feature>
<reference evidence="21" key="2">
    <citation type="journal article" date="2021" name="PeerJ">
        <title>Extensive microbial diversity within the chicken gut microbiome revealed by metagenomics and culture.</title>
        <authorList>
            <person name="Gilroy R."/>
            <person name="Ravi A."/>
            <person name="Getino M."/>
            <person name="Pursley I."/>
            <person name="Horton D.L."/>
            <person name="Alikhan N.F."/>
            <person name="Baker D."/>
            <person name="Gharbi K."/>
            <person name="Hall N."/>
            <person name="Watson M."/>
            <person name="Adriaenssens E.M."/>
            <person name="Foster-Nyarko E."/>
            <person name="Jarju S."/>
            <person name="Secka A."/>
            <person name="Antonio M."/>
            <person name="Oren A."/>
            <person name="Chaudhuri R.R."/>
            <person name="La Ragione R."/>
            <person name="Hildebrand F."/>
            <person name="Pallen M.J."/>
        </authorList>
    </citation>
    <scope>NUCLEOTIDE SEQUENCE</scope>
    <source>
        <strain evidence="21">CHK154-7741</strain>
    </source>
</reference>
<dbReference type="Pfam" id="PF00926">
    <property type="entry name" value="DHBP_synthase"/>
    <property type="match status" value="1"/>
</dbReference>
<dbReference type="InterPro" id="IPR016299">
    <property type="entry name" value="Riboflavin_synth_RibBA"/>
</dbReference>
<dbReference type="GO" id="GO:0003935">
    <property type="term" value="F:GTP cyclohydrolase II activity"/>
    <property type="evidence" value="ECO:0007669"/>
    <property type="project" value="UniProtKB-UniRule"/>
</dbReference>
<keyword evidence="7 19" id="KW-0686">Riboflavin biosynthesis</keyword>
<dbReference type="InterPro" id="IPR017945">
    <property type="entry name" value="DHBP_synth_RibB-like_a/b_dom"/>
</dbReference>
<evidence type="ECO:0000256" key="18">
    <source>
        <dbReference type="ARBA" id="ARBA00049295"/>
    </source>
</evidence>